<proteinExistence type="predicted"/>
<organism evidence="1 2">
    <name type="scientific">Araneus ventricosus</name>
    <name type="common">Orbweaver spider</name>
    <name type="synonym">Epeira ventricosa</name>
    <dbReference type="NCBI Taxonomy" id="182803"/>
    <lineage>
        <taxon>Eukaryota</taxon>
        <taxon>Metazoa</taxon>
        <taxon>Ecdysozoa</taxon>
        <taxon>Arthropoda</taxon>
        <taxon>Chelicerata</taxon>
        <taxon>Arachnida</taxon>
        <taxon>Araneae</taxon>
        <taxon>Araneomorphae</taxon>
        <taxon>Entelegynae</taxon>
        <taxon>Araneoidea</taxon>
        <taxon>Araneidae</taxon>
        <taxon>Araneus</taxon>
    </lineage>
</organism>
<dbReference type="EMBL" id="BGPR01005830">
    <property type="protein sequence ID" value="GBN13808.1"/>
    <property type="molecule type" value="Genomic_DNA"/>
</dbReference>
<evidence type="ECO:0000313" key="2">
    <source>
        <dbReference type="Proteomes" id="UP000499080"/>
    </source>
</evidence>
<dbReference type="Proteomes" id="UP000499080">
    <property type="component" value="Unassembled WGS sequence"/>
</dbReference>
<name>A0A4Y2LGH6_ARAVE</name>
<keyword evidence="2" id="KW-1185">Reference proteome</keyword>
<protein>
    <submittedName>
        <fullName evidence="1">Uncharacterized protein</fullName>
    </submittedName>
</protein>
<accession>A0A4Y2LGH6</accession>
<gene>
    <name evidence="1" type="ORF">AVEN_182774_1</name>
</gene>
<evidence type="ECO:0000313" key="1">
    <source>
        <dbReference type="EMBL" id="GBN13808.1"/>
    </source>
</evidence>
<dbReference type="AlphaFoldDB" id="A0A4Y2LGH6"/>
<sequence length="128" mass="14446">MSIECLSLPLQQLHVSTFTEHNCRFNFGVDLPKAPWIRVGKKPNLDCSQSPPTRNQFLMSSLYDIMQGCNMTCAWKKSGIKCFIVWYYKSTKSGINAVTTEGKGVPIPQRMITSLQSQLTRRLKSISG</sequence>
<comment type="caution">
    <text evidence="1">The sequence shown here is derived from an EMBL/GenBank/DDBJ whole genome shotgun (WGS) entry which is preliminary data.</text>
</comment>
<reference evidence="1 2" key="1">
    <citation type="journal article" date="2019" name="Sci. Rep.">
        <title>Orb-weaving spider Araneus ventricosus genome elucidates the spidroin gene catalogue.</title>
        <authorList>
            <person name="Kono N."/>
            <person name="Nakamura H."/>
            <person name="Ohtoshi R."/>
            <person name="Moran D.A.P."/>
            <person name="Shinohara A."/>
            <person name="Yoshida Y."/>
            <person name="Fujiwara M."/>
            <person name="Mori M."/>
            <person name="Tomita M."/>
            <person name="Arakawa K."/>
        </authorList>
    </citation>
    <scope>NUCLEOTIDE SEQUENCE [LARGE SCALE GENOMIC DNA]</scope>
</reference>